<gene>
    <name evidence="1" type="ORF">HX804_03585</name>
</gene>
<dbReference type="Proteomes" id="UP000529843">
    <property type="component" value="Unassembled WGS sequence"/>
</dbReference>
<reference evidence="1 2" key="1">
    <citation type="journal article" date="2019" name="Environ. Microbiol.">
        <title>Genomics insights into ecotype formation of ammonia-oxidizing archaea in the deep ocean.</title>
        <authorList>
            <person name="Wang Y."/>
            <person name="Huang J.M."/>
            <person name="Cui G.J."/>
            <person name="Nunoura T."/>
            <person name="Takaki Y."/>
            <person name="Li W.L."/>
            <person name="Li J."/>
            <person name="Gao Z.M."/>
            <person name="Takai K."/>
            <person name="Zhang A.Q."/>
            <person name="Stepanauskas R."/>
        </authorList>
    </citation>
    <scope>NUCLEOTIDE SEQUENCE [LARGE SCALE GENOMIC DNA]</scope>
    <source>
        <strain evidence="1 2">N8</strain>
    </source>
</reference>
<dbReference type="AlphaFoldDB" id="A0A7K4NNU0"/>
<protein>
    <submittedName>
        <fullName evidence="1">Uncharacterized protein</fullName>
    </submittedName>
</protein>
<proteinExistence type="predicted"/>
<accession>A0A7K4NNU0</accession>
<organism evidence="1 2">
    <name type="scientific">Marine Group I thaumarchaeote</name>
    <dbReference type="NCBI Taxonomy" id="2511932"/>
    <lineage>
        <taxon>Archaea</taxon>
        <taxon>Nitrososphaerota</taxon>
        <taxon>Marine Group I</taxon>
    </lineage>
</organism>
<name>A0A7K4NNU0_9ARCH</name>
<evidence type="ECO:0000313" key="1">
    <source>
        <dbReference type="EMBL" id="NWK02370.1"/>
    </source>
</evidence>
<comment type="caution">
    <text evidence="1">The sequence shown here is derived from an EMBL/GenBank/DDBJ whole genome shotgun (WGS) entry which is preliminary data.</text>
</comment>
<dbReference type="EMBL" id="JACAST010000027">
    <property type="protein sequence ID" value="NWK02370.1"/>
    <property type="molecule type" value="Genomic_DNA"/>
</dbReference>
<evidence type="ECO:0000313" key="2">
    <source>
        <dbReference type="Proteomes" id="UP000529843"/>
    </source>
</evidence>
<sequence>MSINLTDKLDEAIAAIKEEEAIKQKNFRSAIAKECWATSPKLQAKMSNETAQRYGIKRNDTEQNITTTEVKPGWQSPNASWRSKLLTIRQINCLDKLDYTGPIPKLRGEASDIISKIINKSKVSDSRKNTARKFFAITFDDDRVSCMTIDESSDYDFVDDQTSLADRITLERQLWREA</sequence>